<keyword evidence="4" id="KW-1185">Reference proteome</keyword>
<proteinExistence type="predicted"/>
<protein>
    <recommendedName>
        <fullName evidence="2">DUF3447 domain-containing protein</fullName>
    </recommendedName>
</protein>
<dbReference type="VEuPathDB" id="TrichDB:TVAGG3_0145140"/>
<dbReference type="PANTHER" id="PTHR24182">
    <property type="entry name" value="ANKYRIN REPEAT AND SOCS BOX CONTAINING 4"/>
    <property type="match status" value="1"/>
</dbReference>
<dbReference type="Proteomes" id="UP000001542">
    <property type="component" value="Unassembled WGS sequence"/>
</dbReference>
<dbReference type="KEGG" id="tva:4759583"/>
<organism evidence="3 4">
    <name type="scientific">Trichomonas vaginalis (strain ATCC PRA-98 / G3)</name>
    <dbReference type="NCBI Taxonomy" id="412133"/>
    <lineage>
        <taxon>Eukaryota</taxon>
        <taxon>Metamonada</taxon>
        <taxon>Parabasalia</taxon>
        <taxon>Trichomonadida</taxon>
        <taxon>Trichomonadidae</taxon>
        <taxon>Trichomonas</taxon>
    </lineage>
</organism>
<reference evidence="3" key="2">
    <citation type="journal article" date="2007" name="Science">
        <title>Draft genome sequence of the sexually transmitted pathogen Trichomonas vaginalis.</title>
        <authorList>
            <person name="Carlton J.M."/>
            <person name="Hirt R.P."/>
            <person name="Silva J.C."/>
            <person name="Delcher A.L."/>
            <person name="Schatz M."/>
            <person name="Zhao Q."/>
            <person name="Wortman J.R."/>
            <person name="Bidwell S.L."/>
            <person name="Alsmark U.C.M."/>
            <person name="Besteiro S."/>
            <person name="Sicheritz-Ponten T."/>
            <person name="Noel C.J."/>
            <person name="Dacks J.B."/>
            <person name="Foster P.G."/>
            <person name="Simillion C."/>
            <person name="Van de Peer Y."/>
            <person name="Miranda-Saavedra D."/>
            <person name="Barton G.J."/>
            <person name="Westrop G.D."/>
            <person name="Mueller S."/>
            <person name="Dessi D."/>
            <person name="Fiori P.L."/>
            <person name="Ren Q."/>
            <person name="Paulsen I."/>
            <person name="Zhang H."/>
            <person name="Bastida-Corcuera F.D."/>
            <person name="Simoes-Barbosa A."/>
            <person name="Brown M.T."/>
            <person name="Hayes R.D."/>
            <person name="Mukherjee M."/>
            <person name="Okumura C.Y."/>
            <person name="Schneider R."/>
            <person name="Smith A.J."/>
            <person name="Vanacova S."/>
            <person name="Villalvazo M."/>
            <person name="Haas B.J."/>
            <person name="Pertea M."/>
            <person name="Feldblyum T.V."/>
            <person name="Utterback T.R."/>
            <person name="Shu C.L."/>
            <person name="Osoegawa K."/>
            <person name="de Jong P.J."/>
            <person name="Hrdy I."/>
            <person name="Horvathova L."/>
            <person name="Zubacova Z."/>
            <person name="Dolezal P."/>
            <person name="Malik S.B."/>
            <person name="Logsdon J.M. Jr."/>
            <person name="Henze K."/>
            <person name="Gupta A."/>
            <person name="Wang C.C."/>
            <person name="Dunne R.L."/>
            <person name="Upcroft J.A."/>
            <person name="Upcroft P."/>
            <person name="White O."/>
            <person name="Salzberg S.L."/>
            <person name="Tang P."/>
            <person name="Chiu C.-H."/>
            <person name="Lee Y.-S."/>
            <person name="Embley T.M."/>
            <person name="Coombs G.H."/>
            <person name="Mottram J.C."/>
            <person name="Tachezy J."/>
            <person name="Fraser-Liggett C.M."/>
            <person name="Johnson P.J."/>
        </authorList>
    </citation>
    <scope>NUCLEOTIDE SEQUENCE [LARGE SCALE GENOMIC DNA]</scope>
    <source>
        <strain evidence="3">G3</strain>
    </source>
</reference>
<dbReference type="AlphaFoldDB" id="A2EZX1"/>
<dbReference type="EMBL" id="DS113557">
    <property type="protein sequence ID" value="EAY01755.1"/>
    <property type="molecule type" value="Genomic_DNA"/>
</dbReference>
<evidence type="ECO:0000313" key="3">
    <source>
        <dbReference type="EMBL" id="EAY01755.1"/>
    </source>
</evidence>
<feature type="domain" description="DUF3447" evidence="2">
    <location>
        <begin position="121"/>
        <end position="192"/>
    </location>
</feature>
<dbReference type="InterPro" id="IPR002110">
    <property type="entry name" value="Ankyrin_rpt"/>
</dbReference>
<dbReference type="VEuPathDB" id="TrichDB:TVAG_111120"/>
<dbReference type="PANTHER" id="PTHR24182:SF13">
    <property type="entry name" value="LD18443P"/>
    <property type="match status" value="1"/>
</dbReference>
<evidence type="ECO:0000313" key="4">
    <source>
        <dbReference type="Proteomes" id="UP000001542"/>
    </source>
</evidence>
<dbReference type="SUPFAM" id="SSF48403">
    <property type="entry name" value="Ankyrin repeat"/>
    <property type="match status" value="1"/>
</dbReference>
<dbReference type="InterPro" id="IPR036770">
    <property type="entry name" value="Ankyrin_rpt-contain_sf"/>
</dbReference>
<sequence>MIDGVNETLFNKYGLSADADFKNFIDKLPFYNYHAIKVYRLLKHKLFNDPYYEIGDDDLETMITDDDIAKFKIYAAQNSVDVYVLFSGFIRLKLMEAVCQMGAVHIFYFILQNFSLTPSSSWLASAIIGRNTDIINECLKMVPIDHNCIKACIESHNHDFLEYILENKDINLNPLDYYQYIVQNYNFKAAMILYEKGYVITPWCASFPMTGLIFINITQLSVPEQRILLECIWYSHNLVWIKVILQRYRNWMRKDLITLLNKSIVYQWKDLFDYLIQQCKGHLDHKDRNGYLPLNLAIKLENEDYAIALIEYGANIFKADKKGRTAVDLLKRDPGKYDKLLHYLVYDKKLLAGRIYFKRKGK</sequence>
<dbReference type="SMR" id="A2EZX1"/>
<evidence type="ECO:0000259" key="2">
    <source>
        <dbReference type="Pfam" id="PF11929"/>
    </source>
</evidence>
<reference evidence="3" key="1">
    <citation type="submission" date="2006-10" db="EMBL/GenBank/DDBJ databases">
        <authorList>
            <person name="Amadeo P."/>
            <person name="Zhao Q."/>
            <person name="Wortman J."/>
            <person name="Fraser-Liggett C."/>
            <person name="Carlton J."/>
        </authorList>
    </citation>
    <scope>NUCLEOTIDE SEQUENCE</scope>
    <source>
        <strain evidence="3">G3</strain>
    </source>
</reference>
<evidence type="ECO:0000256" key="1">
    <source>
        <dbReference type="PROSITE-ProRule" id="PRU00023"/>
    </source>
</evidence>
<dbReference type="Gene3D" id="1.25.40.20">
    <property type="entry name" value="Ankyrin repeat-containing domain"/>
    <property type="match status" value="1"/>
</dbReference>
<dbReference type="RefSeq" id="XP_001314313.1">
    <property type="nucleotide sequence ID" value="XM_001314295.1"/>
</dbReference>
<name>A2EZX1_TRIV3</name>
<feature type="repeat" description="ANK" evidence="1">
    <location>
        <begin position="289"/>
        <end position="321"/>
    </location>
</feature>
<accession>A2EZX1</accession>
<dbReference type="Pfam" id="PF11929">
    <property type="entry name" value="DUF3447"/>
    <property type="match status" value="1"/>
</dbReference>
<keyword evidence="1" id="KW-0040">ANK repeat</keyword>
<dbReference type="InterPro" id="IPR020683">
    <property type="entry name" value="DUF3447"/>
</dbReference>
<gene>
    <name evidence="3" type="ORF">TVAG_111120</name>
</gene>
<dbReference type="InParanoid" id="A2EZX1"/>
<dbReference type="PROSITE" id="PS50088">
    <property type="entry name" value="ANK_REPEAT"/>
    <property type="match status" value="1"/>
</dbReference>